<gene>
    <name evidence="2" type="ORF">ADA01nite_38510</name>
</gene>
<organism evidence="2 3">
    <name type="scientific">Aneurinibacillus danicus</name>
    <dbReference type="NCBI Taxonomy" id="267746"/>
    <lineage>
        <taxon>Bacteria</taxon>
        <taxon>Bacillati</taxon>
        <taxon>Bacillota</taxon>
        <taxon>Bacilli</taxon>
        <taxon>Bacillales</taxon>
        <taxon>Paenibacillaceae</taxon>
        <taxon>Aneurinibacillus group</taxon>
        <taxon>Aneurinibacillus</taxon>
    </lineage>
</organism>
<feature type="domain" description="Immunity MXAN-0049 protein" evidence="1">
    <location>
        <begin position="35"/>
        <end position="172"/>
    </location>
</feature>
<reference evidence="2 3" key="1">
    <citation type="submission" date="2019-07" db="EMBL/GenBank/DDBJ databases">
        <title>Whole genome shotgun sequence of Aneurinibacillus danicus NBRC 102444.</title>
        <authorList>
            <person name="Hosoyama A."/>
            <person name="Uohara A."/>
            <person name="Ohji S."/>
            <person name="Ichikawa N."/>
        </authorList>
    </citation>
    <scope>NUCLEOTIDE SEQUENCE [LARGE SCALE GENOMIC DNA]</scope>
    <source>
        <strain evidence="2 3">NBRC 102444</strain>
    </source>
</reference>
<accession>A0A511VD97</accession>
<dbReference type="RefSeq" id="WP_146812028.1">
    <property type="nucleotide sequence ID" value="NZ_BJXX01000184.1"/>
</dbReference>
<dbReference type="Proteomes" id="UP000321157">
    <property type="component" value="Unassembled WGS sequence"/>
</dbReference>
<keyword evidence="3" id="KW-1185">Reference proteome</keyword>
<dbReference type="EMBL" id="BJXX01000184">
    <property type="protein sequence ID" value="GEN36391.1"/>
    <property type="molecule type" value="Genomic_DNA"/>
</dbReference>
<comment type="caution">
    <text evidence="2">The sequence shown here is derived from an EMBL/GenBank/DDBJ whole genome shotgun (WGS) entry which is preliminary data.</text>
</comment>
<protein>
    <recommendedName>
        <fullName evidence="1">Immunity MXAN-0049 protein domain-containing protein</fullName>
    </recommendedName>
</protein>
<evidence type="ECO:0000259" key="1">
    <source>
        <dbReference type="Pfam" id="PF07791"/>
    </source>
</evidence>
<sequence>MNYFILSQDERIHNAIEPISVSQVITRERLEEEQLRNMDKLILEFSVKEKTTTEYVDFIQRPIPLLSDNCKRIMEKYAPKMYFKSVVLVDRKKRRQDPYWLIAPPRISCLSSESEFHKNNTLKRLVIHEEKAAPYKIFRIDGILEDYIIISLDVAESLLRRGFTGIRLKKIEKESVYER</sequence>
<evidence type="ECO:0000313" key="3">
    <source>
        <dbReference type="Proteomes" id="UP000321157"/>
    </source>
</evidence>
<dbReference type="OrthoDB" id="2086300at2"/>
<dbReference type="Pfam" id="PF07791">
    <property type="entry name" value="Imm11"/>
    <property type="match status" value="1"/>
</dbReference>
<proteinExistence type="predicted"/>
<dbReference type="AlphaFoldDB" id="A0A511VD97"/>
<name>A0A511VD97_9BACL</name>
<dbReference type="InterPro" id="IPR012433">
    <property type="entry name" value="Imm11"/>
</dbReference>
<evidence type="ECO:0000313" key="2">
    <source>
        <dbReference type="EMBL" id="GEN36391.1"/>
    </source>
</evidence>